<reference evidence="1" key="3">
    <citation type="submission" date="2021-01" db="EMBL/GenBank/DDBJ databases">
        <authorList>
            <consortium name="Genoscope - CEA"/>
            <person name="William W."/>
        </authorList>
    </citation>
    <scope>NUCLEOTIDE SEQUENCE</scope>
</reference>
<dbReference type="EMBL" id="LK036872">
    <property type="protein sequence ID" value="CDY68114.1"/>
    <property type="molecule type" value="Genomic_DNA"/>
</dbReference>
<keyword evidence="3" id="KW-1185">Reference proteome</keyword>
<reference evidence="2" key="2">
    <citation type="submission" date="2014-06" db="EMBL/GenBank/DDBJ databases">
        <authorList>
            <person name="Genoscope - CEA"/>
        </authorList>
    </citation>
    <scope>NUCLEOTIDE SEQUENCE</scope>
</reference>
<evidence type="ECO:0000313" key="2">
    <source>
        <dbReference type="EMBL" id="CDY68114.1"/>
    </source>
</evidence>
<organism evidence="2 3">
    <name type="scientific">Brassica napus</name>
    <name type="common">Rape</name>
    <dbReference type="NCBI Taxonomy" id="3708"/>
    <lineage>
        <taxon>Eukaryota</taxon>
        <taxon>Viridiplantae</taxon>
        <taxon>Streptophyta</taxon>
        <taxon>Embryophyta</taxon>
        <taxon>Tracheophyta</taxon>
        <taxon>Spermatophyta</taxon>
        <taxon>Magnoliopsida</taxon>
        <taxon>eudicotyledons</taxon>
        <taxon>Gunneridae</taxon>
        <taxon>Pentapetalae</taxon>
        <taxon>rosids</taxon>
        <taxon>malvids</taxon>
        <taxon>Brassicales</taxon>
        <taxon>Brassicaceae</taxon>
        <taxon>Brassiceae</taxon>
        <taxon>Brassica</taxon>
    </lineage>
</organism>
<proteinExistence type="predicted"/>
<evidence type="ECO:0000313" key="3">
    <source>
        <dbReference type="Proteomes" id="UP000028999"/>
    </source>
</evidence>
<dbReference type="Proteomes" id="UP000028999">
    <property type="component" value="Unassembled WGS sequence"/>
</dbReference>
<reference evidence="2 3" key="1">
    <citation type="journal article" date="2014" name="Science">
        <title>Plant genetics. Early allopolyploid evolution in the post-Neolithic Brassica napus oilseed genome.</title>
        <authorList>
            <person name="Chalhoub B."/>
            <person name="Denoeud F."/>
            <person name="Liu S."/>
            <person name="Parkin I.A."/>
            <person name="Tang H."/>
            <person name="Wang X."/>
            <person name="Chiquet J."/>
            <person name="Belcram H."/>
            <person name="Tong C."/>
            <person name="Samans B."/>
            <person name="Correa M."/>
            <person name="Da Silva C."/>
            <person name="Just J."/>
            <person name="Falentin C."/>
            <person name="Koh C.S."/>
            <person name="Le Clainche I."/>
            <person name="Bernard M."/>
            <person name="Bento P."/>
            <person name="Noel B."/>
            <person name="Labadie K."/>
            <person name="Alberti A."/>
            <person name="Charles M."/>
            <person name="Arnaud D."/>
            <person name="Guo H."/>
            <person name="Daviaud C."/>
            <person name="Alamery S."/>
            <person name="Jabbari K."/>
            <person name="Zhao M."/>
            <person name="Edger P.P."/>
            <person name="Chelaifa H."/>
            <person name="Tack D."/>
            <person name="Lassalle G."/>
            <person name="Mestiri I."/>
            <person name="Schnel N."/>
            <person name="Le Paslier M.C."/>
            <person name="Fan G."/>
            <person name="Renault V."/>
            <person name="Bayer P.E."/>
            <person name="Golicz A.A."/>
            <person name="Manoli S."/>
            <person name="Lee T.H."/>
            <person name="Thi V.H."/>
            <person name="Chalabi S."/>
            <person name="Hu Q."/>
            <person name="Fan C."/>
            <person name="Tollenaere R."/>
            <person name="Lu Y."/>
            <person name="Battail C."/>
            <person name="Shen J."/>
            <person name="Sidebottom C.H."/>
            <person name="Wang X."/>
            <person name="Canaguier A."/>
            <person name="Chauveau A."/>
            <person name="Berard A."/>
            <person name="Deniot G."/>
            <person name="Guan M."/>
            <person name="Liu Z."/>
            <person name="Sun F."/>
            <person name="Lim Y.P."/>
            <person name="Lyons E."/>
            <person name="Town C.D."/>
            <person name="Bancroft I."/>
            <person name="Wang X."/>
            <person name="Meng J."/>
            <person name="Ma J."/>
            <person name="Pires J.C."/>
            <person name="King G.J."/>
            <person name="Brunel D."/>
            <person name="Delourme R."/>
            <person name="Renard M."/>
            <person name="Aury J.M."/>
            <person name="Adams K.L."/>
            <person name="Batley J."/>
            <person name="Snowdon R.J."/>
            <person name="Tost J."/>
            <person name="Edwards D."/>
            <person name="Zhou Y."/>
            <person name="Hua W."/>
            <person name="Sharpe A.G."/>
            <person name="Paterson A.H."/>
            <person name="Guan C."/>
            <person name="Wincker P."/>
        </authorList>
    </citation>
    <scope>NUCLEOTIDE SEQUENCE [LARGE SCALE GENOMIC DNA]</scope>
    <source>
        <strain evidence="3">cv. Darmor-bzh</strain>
    </source>
</reference>
<dbReference type="AlphaFoldDB" id="A0A078JMR5"/>
<protein>
    <submittedName>
        <fullName evidence="1">(rape) hypothetical protein</fullName>
    </submittedName>
    <submittedName>
        <fullName evidence="2">BnaC01g42190D protein</fullName>
    </submittedName>
</protein>
<dbReference type="EMBL" id="HG994365">
    <property type="protein sequence ID" value="CAF2073447.1"/>
    <property type="molecule type" value="Genomic_DNA"/>
</dbReference>
<dbReference type="Gramene" id="CDY68114">
    <property type="protein sequence ID" value="CDY68114"/>
    <property type="gene ID" value="GSBRNA2T00069278001"/>
</dbReference>
<dbReference type="PaxDb" id="3708-A0A078JMR5"/>
<gene>
    <name evidence="2" type="primary">BnaC01g42190D</name>
    <name evidence="1" type="ORF">DARMORV10_C01P28460.1</name>
    <name evidence="2" type="ORF">GSBRNA2T00069278001</name>
</gene>
<name>A0A078JMR5_BRANA</name>
<evidence type="ECO:0000313" key="1">
    <source>
        <dbReference type="EMBL" id="CAF2073447.1"/>
    </source>
</evidence>
<dbReference type="Proteomes" id="UP001295469">
    <property type="component" value="Chromosome C01"/>
</dbReference>
<accession>A0A078JMR5</accession>
<sequence>MCMPKTSIQRIQTEEETYNTKLLSALHIIFQTDLCGVCTSARTVRRRHSWS</sequence>